<dbReference type="GO" id="GO:0005829">
    <property type="term" value="C:cytosol"/>
    <property type="evidence" value="ECO:0007669"/>
    <property type="project" value="TreeGrafter"/>
</dbReference>
<evidence type="ECO:0000256" key="1">
    <source>
        <dbReference type="ARBA" id="ARBA00022605"/>
    </source>
</evidence>
<dbReference type="GO" id="GO:0004765">
    <property type="term" value="F:shikimate kinase activity"/>
    <property type="evidence" value="ECO:0007669"/>
    <property type="project" value="UniProtKB-EC"/>
</dbReference>
<dbReference type="EMBL" id="AMCI01006614">
    <property type="protein sequence ID" value="EJW94034.1"/>
    <property type="molecule type" value="Genomic_DNA"/>
</dbReference>
<comment type="caution">
    <text evidence="3">The sequence shown here is derived from an EMBL/GenBank/DDBJ whole genome shotgun (WGS) entry which is preliminary data.</text>
</comment>
<dbReference type="PANTHER" id="PTHR21087:SF16">
    <property type="entry name" value="SHIKIMATE KINASE 1, CHLOROPLASTIC"/>
    <property type="match status" value="1"/>
</dbReference>
<dbReference type="PRINTS" id="PR01100">
    <property type="entry name" value="SHIKIMTKNASE"/>
</dbReference>
<reference evidence="3" key="1">
    <citation type="journal article" date="2012" name="PLoS ONE">
        <title>Gene sets for utilization of primary and secondary nutrition supplies in the distal gut of endangered iberian lynx.</title>
        <authorList>
            <person name="Alcaide M."/>
            <person name="Messina E."/>
            <person name="Richter M."/>
            <person name="Bargiela R."/>
            <person name="Peplies J."/>
            <person name="Huws S.A."/>
            <person name="Newbold C.J."/>
            <person name="Golyshin P.N."/>
            <person name="Simon M.A."/>
            <person name="Lopez G."/>
            <person name="Yakimov M.M."/>
            <person name="Ferrer M."/>
        </authorList>
    </citation>
    <scope>NUCLEOTIDE SEQUENCE</scope>
</reference>
<dbReference type="InterPro" id="IPR027417">
    <property type="entry name" value="P-loop_NTPase"/>
</dbReference>
<evidence type="ECO:0000256" key="2">
    <source>
        <dbReference type="ARBA" id="ARBA00023141"/>
    </source>
</evidence>
<dbReference type="InterPro" id="IPR031322">
    <property type="entry name" value="Shikimate/glucono_kinase"/>
</dbReference>
<accession>J9G3D9</accession>
<dbReference type="EC" id="2.7.1.71" evidence="3"/>
<keyword evidence="1" id="KW-0028">Amino-acid biosynthesis</keyword>
<evidence type="ECO:0000313" key="3">
    <source>
        <dbReference type="EMBL" id="EJW94034.1"/>
    </source>
</evidence>
<dbReference type="GO" id="GO:0008652">
    <property type="term" value="P:amino acid biosynthetic process"/>
    <property type="evidence" value="ECO:0007669"/>
    <property type="project" value="UniProtKB-KW"/>
</dbReference>
<gene>
    <name evidence="3" type="ORF">EVA_17859</name>
</gene>
<dbReference type="PANTHER" id="PTHR21087">
    <property type="entry name" value="SHIKIMATE KINASE"/>
    <property type="match status" value="1"/>
</dbReference>
<dbReference type="GO" id="GO:0009073">
    <property type="term" value="P:aromatic amino acid family biosynthetic process"/>
    <property type="evidence" value="ECO:0007669"/>
    <property type="project" value="UniProtKB-KW"/>
</dbReference>
<keyword evidence="3" id="KW-0808">Transferase</keyword>
<name>J9G3D9_9ZZZZ</name>
<keyword evidence="3" id="KW-0418">Kinase</keyword>
<sequence>MNIALIGMAGSGKTTTGKALAAHLGREFVDCDDLIPTYAGKSIAQIFF</sequence>
<dbReference type="SUPFAM" id="SSF52540">
    <property type="entry name" value="P-loop containing nucleoside triphosphate hydrolases"/>
    <property type="match status" value="1"/>
</dbReference>
<protein>
    <submittedName>
        <fullName evidence="3">Shikimate kinase</fullName>
        <ecNumber evidence="3">2.7.1.71</ecNumber>
    </submittedName>
</protein>
<proteinExistence type="predicted"/>
<dbReference type="Pfam" id="PF01202">
    <property type="entry name" value="SKI"/>
    <property type="match status" value="1"/>
</dbReference>
<dbReference type="Gene3D" id="3.40.50.300">
    <property type="entry name" value="P-loop containing nucleotide triphosphate hydrolases"/>
    <property type="match status" value="1"/>
</dbReference>
<keyword evidence="2" id="KW-0057">Aromatic amino acid biosynthesis</keyword>
<dbReference type="AlphaFoldDB" id="J9G3D9"/>
<organism evidence="3">
    <name type="scientific">gut metagenome</name>
    <dbReference type="NCBI Taxonomy" id="749906"/>
    <lineage>
        <taxon>unclassified sequences</taxon>
        <taxon>metagenomes</taxon>
        <taxon>organismal metagenomes</taxon>
    </lineage>
</organism>